<gene>
    <name evidence="2" type="ORF">H9977_11510</name>
</gene>
<dbReference type="EMBL" id="DXEL01000078">
    <property type="protein sequence ID" value="HIX75640.1"/>
    <property type="molecule type" value="Genomic_DNA"/>
</dbReference>
<accession>A0A9D2BGD8</accession>
<dbReference type="Proteomes" id="UP000886740">
    <property type="component" value="Unassembled WGS sequence"/>
</dbReference>
<sequence length="352" mass="39476">MSKEKINPQSPEEIAQAAQEAALKAAMEQAQAMFGGIPGFQMPDMGNIQEQINAQMRAAVPNLNEIQAQQAAMGTLGDIDPETVTQAARQNMSYASQTMAAMLNGAFDDGQGDEPSMPDELAGLLDELDDFSDSDWEIRRKDDHGLTDEQAHLLAFGAPLLVYNAEEVDSIESQIDADAFREQLRSWWNITDKASTLEIADWLLNEGHHADADEAFAELRERGLDNISDEERDDEESKMGDVCLIVEHMFENEYCANHDLPTTAIAWDLVRLVNLARWARLCGYLSENEMWQMARVAADTARKTFGSWKEYGLSFAFGRGVWHGDPDDCDTAYEIISTLLEKEESPWKQIEW</sequence>
<dbReference type="AlphaFoldDB" id="A0A9D2BGD8"/>
<evidence type="ECO:0000313" key="2">
    <source>
        <dbReference type="EMBL" id="HIX75640.1"/>
    </source>
</evidence>
<reference evidence="2" key="1">
    <citation type="journal article" date="2021" name="PeerJ">
        <title>Extensive microbial diversity within the chicken gut microbiome revealed by metagenomics and culture.</title>
        <authorList>
            <person name="Gilroy R."/>
            <person name="Ravi A."/>
            <person name="Getino M."/>
            <person name="Pursley I."/>
            <person name="Horton D.L."/>
            <person name="Alikhan N.F."/>
            <person name="Baker D."/>
            <person name="Gharbi K."/>
            <person name="Hall N."/>
            <person name="Watson M."/>
            <person name="Adriaenssens E.M."/>
            <person name="Foster-Nyarko E."/>
            <person name="Jarju S."/>
            <person name="Secka A."/>
            <person name="Antonio M."/>
            <person name="Oren A."/>
            <person name="Chaudhuri R.R."/>
            <person name="La Ragione R."/>
            <person name="Hildebrand F."/>
            <person name="Pallen M.J."/>
        </authorList>
    </citation>
    <scope>NUCLEOTIDE SEQUENCE</scope>
    <source>
        <strain evidence="2">ChiGjej6B6-14162</strain>
    </source>
</reference>
<dbReference type="Pfam" id="PF06889">
    <property type="entry name" value="DUF1266"/>
    <property type="match status" value="1"/>
</dbReference>
<evidence type="ECO:0000313" key="3">
    <source>
        <dbReference type="Proteomes" id="UP000886740"/>
    </source>
</evidence>
<evidence type="ECO:0000259" key="1">
    <source>
        <dbReference type="Pfam" id="PF06889"/>
    </source>
</evidence>
<protein>
    <submittedName>
        <fullName evidence="2">DUF1266 domain-containing protein</fullName>
    </submittedName>
</protein>
<reference evidence="2" key="2">
    <citation type="submission" date="2021-04" db="EMBL/GenBank/DDBJ databases">
        <authorList>
            <person name="Gilroy R."/>
        </authorList>
    </citation>
    <scope>NUCLEOTIDE SEQUENCE</scope>
    <source>
        <strain evidence="2">ChiGjej6B6-14162</strain>
    </source>
</reference>
<organism evidence="2 3">
    <name type="scientific">Candidatus Parabacteroides intestinipullorum</name>
    <dbReference type="NCBI Taxonomy" id="2838723"/>
    <lineage>
        <taxon>Bacteria</taxon>
        <taxon>Pseudomonadati</taxon>
        <taxon>Bacteroidota</taxon>
        <taxon>Bacteroidia</taxon>
        <taxon>Bacteroidales</taxon>
        <taxon>Tannerellaceae</taxon>
        <taxon>Parabacteroides</taxon>
    </lineage>
</organism>
<name>A0A9D2BGD8_9BACT</name>
<feature type="domain" description="DUF1266" evidence="1">
    <location>
        <begin position="183"/>
        <end position="352"/>
    </location>
</feature>
<comment type="caution">
    <text evidence="2">The sequence shown here is derived from an EMBL/GenBank/DDBJ whole genome shotgun (WGS) entry which is preliminary data.</text>
</comment>
<proteinExistence type="predicted"/>
<dbReference type="InterPro" id="IPR009677">
    <property type="entry name" value="DUF1266"/>
</dbReference>